<feature type="transmembrane region" description="Helical" evidence="6">
    <location>
        <begin position="266"/>
        <end position="291"/>
    </location>
</feature>
<dbReference type="STRING" id="670483.S7RZT9"/>
<organism evidence="8 9">
    <name type="scientific">Gloeophyllum trabeum (strain ATCC 11539 / FP-39264 / Madison 617)</name>
    <name type="common">Brown rot fungus</name>
    <dbReference type="NCBI Taxonomy" id="670483"/>
    <lineage>
        <taxon>Eukaryota</taxon>
        <taxon>Fungi</taxon>
        <taxon>Dikarya</taxon>
        <taxon>Basidiomycota</taxon>
        <taxon>Agaricomycotina</taxon>
        <taxon>Agaricomycetes</taxon>
        <taxon>Gloeophyllales</taxon>
        <taxon>Gloeophyllaceae</taxon>
        <taxon>Gloeophyllum</taxon>
    </lineage>
</organism>
<comment type="subcellular location">
    <subcellularLocation>
        <location evidence="1">Membrane</location>
        <topology evidence="1">Single-pass membrane protein</topology>
    </subcellularLocation>
</comment>
<dbReference type="GO" id="GO:0016020">
    <property type="term" value="C:membrane"/>
    <property type="evidence" value="ECO:0007669"/>
    <property type="project" value="UniProtKB-SubCell"/>
</dbReference>
<keyword evidence="3 6" id="KW-1133">Transmembrane helix</keyword>
<dbReference type="OMA" id="CIDDSSP"/>
<evidence type="ECO:0000313" key="9">
    <source>
        <dbReference type="Proteomes" id="UP000030669"/>
    </source>
</evidence>
<keyword evidence="4 6" id="KW-0472">Membrane</keyword>
<keyword evidence="2 6" id="KW-0812">Transmembrane</keyword>
<evidence type="ECO:0000256" key="1">
    <source>
        <dbReference type="ARBA" id="ARBA00004167"/>
    </source>
</evidence>
<keyword evidence="9" id="KW-1185">Reference proteome</keyword>
<evidence type="ECO:0000256" key="3">
    <source>
        <dbReference type="ARBA" id="ARBA00022989"/>
    </source>
</evidence>
<evidence type="ECO:0000256" key="6">
    <source>
        <dbReference type="SAM" id="Phobius"/>
    </source>
</evidence>
<dbReference type="RefSeq" id="XP_007860944.1">
    <property type="nucleotide sequence ID" value="XM_007862753.1"/>
</dbReference>
<evidence type="ECO:0000313" key="8">
    <source>
        <dbReference type="EMBL" id="EPQ60555.1"/>
    </source>
</evidence>
<gene>
    <name evidence="8" type="ORF">GLOTRDRAFT_113163</name>
</gene>
<feature type="signal peptide" evidence="7">
    <location>
        <begin position="1"/>
        <end position="19"/>
    </location>
</feature>
<accession>S7RZT9</accession>
<feature type="region of interest" description="Disordered" evidence="5">
    <location>
        <begin position="450"/>
        <end position="490"/>
    </location>
</feature>
<sequence>MRSLTFSWILCFLPSVAKAFSFSFGTPTQCDDLTVTWTGGTAPFQLSFIPVFGTPRNISIPSSAFSDGKGSYQTQVPFESNHKIAVVMSDATGFGSGGVSELIAVGKSVGNKQCNTTDPGVAFEYQLNTALQQCRPYTFSAYSGAVQPVTIMGLVPGGQIFYLHPPTGPTSFDWVADAGAGTSLIFVMTDSAGRQGGSSDVQIVGISDDTSCINSNSPTSTANPPSATSATASPTASASTTAGSGASTTSAPPAASTTASSGTVSAGVIAGVVIGGLIAAAIIATLLLFFLRNRRNRWPYSARRDSHRLDSVDLAEPVSQQISPYPYTPSTAHMPHSSAPSEAAFFDPRDGTSASYPVPPMPGHDNASYNPYAPSTASQLETPVTTEGSRRQRHQSQHSMSSAGRRKAAMAGVTSYQPPPRFILHNDLEEIMPDENGVVELPPQYSEARKPIAGLAPQVGVQASSSAATEQEQPPTTPPGLDPLRSPPHG</sequence>
<dbReference type="InterPro" id="IPR051694">
    <property type="entry name" value="Immunoregulatory_rcpt-like"/>
</dbReference>
<dbReference type="Proteomes" id="UP000030669">
    <property type="component" value="Unassembled WGS sequence"/>
</dbReference>
<dbReference type="PANTHER" id="PTHR15549:SF26">
    <property type="entry name" value="AXIAL BUDDING PATTERN PROTEIN 2-RELATED"/>
    <property type="match status" value="1"/>
</dbReference>
<feature type="compositionally biased region" description="Pro residues" evidence="5">
    <location>
        <begin position="475"/>
        <end position="490"/>
    </location>
</feature>
<dbReference type="eggNOG" id="ENOG502SKDC">
    <property type="taxonomic scope" value="Eukaryota"/>
</dbReference>
<evidence type="ECO:0000256" key="4">
    <source>
        <dbReference type="ARBA" id="ARBA00023136"/>
    </source>
</evidence>
<reference evidence="8 9" key="1">
    <citation type="journal article" date="2012" name="Science">
        <title>The Paleozoic origin of enzymatic lignin decomposition reconstructed from 31 fungal genomes.</title>
        <authorList>
            <person name="Floudas D."/>
            <person name="Binder M."/>
            <person name="Riley R."/>
            <person name="Barry K."/>
            <person name="Blanchette R.A."/>
            <person name="Henrissat B."/>
            <person name="Martinez A.T."/>
            <person name="Otillar R."/>
            <person name="Spatafora J.W."/>
            <person name="Yadav J.S."/>
            <person name="Aerts A."/>
            <person name="Benoit I."/>
            <person name="Boyd A."/>
            <person name="Carlson A."/>
            <person name="Copeland A."/>
            <person name="Coutinho P.M."/>
            <person name="de Vries R.P."/>
            <person name="Ferreira P."/>
            <person name="Findley K."/>
            <person name="Foster B."/>
            <person name="Gaskell J."/>
            <person name="Glotzer D."/>
            <person name="Gorecki P."/>
            <person name="Heitman J."/>
            <person name="Hesse C."/>
            <person name="Hori C."/>
            <person name="Igarashi K."/>
            <person name="Jurgens J.A."/>
            <person name="Kallen N."/>
            <person name="Kersten P."/>
            <person name="Kohler A."/>
            <person name="Kuees U."/>
            <person name="Kumar T.K.A."/>
            <person name="Kuo A."/>
            <person name="LaButti K."/>
            <person name="Larrondo L.F."/>
            <person name="Lindquist E."/>
            <person name="Ling A."/>
            <person name="Lombard V."/>
            <person name="Lucas S."/>
            <person name="Lundell T."/>
            <person name="Martin R."/>
            <person name="McLaughlin D.J."/>
            <person name="Morgenstern I."/>
            <person name="Morin E."/>
            <person name="Murat C."/>
            <person name="Nagy L.G."/>
            <person name="Nolan M."/>
            <person name="Ohm R.A."/>
            <person name="Patyshakuliyeva A."/>
            <person name="Rokas A."/>
            <person name="Ruiz-Duenas F.J."/>
            <person name="Sabat G."/>
            <person name="Salamov A."/>
            <person name="Samejima M."/>
            <person name="Schmutz J."/>
            <person name="Slot J.C."/>
            <person name="St John F."/>
            <person name="Stenlid J."/>
            <person name="Sun H."/>
            <person name="Sun S."/>
            <person name="Syed K."/>
            <person name="Tsang A."/>
            <person name="Wiebenga A."/>
            <person name="Young D."/>
            <person name="Pisabarro A."/>
            <person name="Eastwood D.C."/>
            <person name="Martin F."/>
            <person name="Cullen D."/>
            <person name="Grigoriev I.V."/>
            <person name="Hibbett D.S."/>
        </authorList>
    </citation>
    <scope>NUCLEOTIDE SEQUENCE [LARGE SCALE GENOMIC DNA]</scope>
    <source>
        <strain evidence="8 9">ATCC 11539</strain>
    </source>
</reference>
<dbReference type="PANTHER" id="PTHR15549">
    <property type="entry name" value="PAIRED IMMUNOGLOBULIN-LIKE TYPE 2 RECEPTOR"/>
    <property type="match status" value="1"/>
</dbReference>
<protein>
    <submittedName>
        <fullName evidence="8">Uncharacterized protein</fullName>
    </submittedName>
</protein>
<proteinExistence type="predicted"/>
<dbReference type="OrthoDB" id="2591431at2759"/>
<evidence type="ECO:0000256" key="7">
    <source>
        <dbReference type="SAM" id="SignalP"/>
    </source>
</evidence>
<name>S7RZT9_GLOTA</name>
<feature type="region of interest" description="Disordered" evidence="5">
    <location>
        <begin position="214"/>
        <end position="261"/>
    </location>
</feature>
<feature type="compositionally biased region" description="Polar residues" evidence="5">
    <location>
        <begin position="367"/>
        <end position="387"/>
    </location>
</feature>
<feature type="chain" id="PRO_5004556643" evidence="7">
    <location>
        <begin position="20"/>
        <end position="490"/>
    </location>
</feature>
<feature type="region of interest" description="Disordered" evidence="5">
    <location>
        <begin position="325"/>
        <end position="404"/>
    </location>
</feature>
<dbReference type="HOGENOM" id="CLU_033085_1_0_1"/>
<evidence type="ECO:0000256" key="5">
    <source>
        <dbReference type="SAM" id="MobiDB-lite"/>
    </source>
</evidence>
<dbReference type="GO" id="GO:0071944">
    <property type="term" value="C:cell periphery"/>
    <property type="evidence" value="ECO:0007669"/>
    <property type="project" value="UniProtKB-ARBA"/>
</dbReference>
<keyword evidence="7" id="KW-0732">Signal</keyword>
<dbReference type="KEGG" id="gtr:GLOTRDRAFT_113163"/>
<evidence type="ECO:0000256" key="2">
    <source>
        <dbReference type="ARBA" id="ARBA00022692"/>
    </source>
</evidence>
<dbReference type="EMBL" id="KB469296">
    <property type="protein sequence ID" value="EPQ60555.1"/>
    <property type="molecule type" value="Genomic_DNA"/>
</dbReference>
<dbReference type="CDD" id="cd12087">
    <property type="entry name" value="TM_EGFR-like"/>
    <property type="match status" value="1"/>
</dbReference>
<dbReference type="AlphaFoldDB" id="S7RZT9"/>
<dbReference type="GeneID" id="19299680"/>